<sequence>MFTGNVNKQYIYEESFTRNMGVISIEEQEKLKHARVTVVGAGGVGGITLIQLARMGVGSLHVIDPDVFEASNINRQMLSSVSKLGQSKAVVARDMLHDINPLLQVQITQEFVTEDNAKDLLAHTDVIIDATDNLVARVIIHRMAQTLGIPSIWIAVTPPFRGGVMSFTPASVPYELALGYPSYQQELTPEMQNRIHDLKDGRALYSVQHGADEQWANSYVHKNRPWAVLSPIANIVGILASFEAFKCMINRENLQPILSPNLIKINLAYPNMVQVCEPESGSWNYTTL</sequence>
<organism evidence="2 3">
    <name type="scientific">Bacillus cereus</name>
    <dbReference type="NCBI Taxonomy" id="1396"/>
    <lineage>
        <taxon>Bacteria</taxon>
        <taxon>Bacillati</taxon>
        <taxon>Bacillota</taxon>
        <taxon>Bacilli</taxon>
        <taxon>Bacillales</taxon>
        <taxon>Bacillaceae</taxon>
        <taxon>Bacillus</taxon>
        <taxon>Bacillus cereus group</taxon>
    </lineage>
</organism>
<evidence type="ECO:0000313" key="3">
    <source>
        <dbReference type="Proteomes" id="UP001204643"/>
    </source>
</evidence>
<evidence type="ECO:0000259" key="1">
    <source>
        <dbReference type="Pfam" id="PF00899"/>
    </source>
</evidence>
<name>A0AAW5L4M3_BACCE</name>
<dbReference type="GO" id="GO:0061504">
    <property type="term" value="P:cyclic threonylcarbamoyladenosine biosynthetic process"/>
    <property type="evidence" value="ECO:0007669"/>
    <property type="project" value="TreeGrafter"/>
</dbReference>
<dbReference type="Pfam" id="PF00899">
    <property type="entry name" value="ThiF"/>
    <property type="match status" value="1"/>
</dbReference>
<dbReference type="InterPro" id="IPR000594">
    <property type="entry name" value="ThiF_NAD_FAD-bd"/>
</dbReference>
<comment type="caution">
    <text evidence="2">The sequence shown here is derived from an EMBL/GenBank/DDBJ whole genome shotgun (WGS) entry which is preliminary data.</text>
</comment>
<dbReference type="InterPro" id="IPR035985">
    <property type="entry name" value="Ubiquitin-activating_enz"/>
</dbReference>
<dbReference type="GO" id="GO:0008641">
    <property type="term" value="F:ubiquitin-like modifier activating enzyme activity"/>
    <property type="evidence" value="ECO:0007669"/>
    <property type="project" value="InterPro"/>
</dbReference>
<proteinExistence type="predicted"/>
<dbReference type="Proteomes" id="UP001204643">
    <property type="component" value="Unassembled WGS sequence"/>
</dbReference>
<dbReference type="PANTHER" id="PTHR43267:SF1">
    <property type="entry name" value="TRNA THREONYLCARBAMOYLADENOSINE DEHYDRATASE"/>
    <property type="match status" value="1"/>
</dbReference>
<feature type="domain" description="THIF-type NAD/FAD binding fold" evidence="1">
    <location>
        <begin position="17"/>
        <end position="274"/>
    </location>
</feature>
<evidence type="ECO:0000313" key="2">
    <source>
        <dbReference type="EMBL" id="MCQ6288167.1"/>
    </source>
</evidence>
<protein>
    <submittedName>
        <fullName evidence="2">ThiF family adenylyltransferase</fullName>
    </submittedName>
</protein>
<dbReference type="GO" id="GO:0061503">
    <property type="term" value="F:tRNA threonylcarbamoyladenosine dehydratase"/>
    <property type="evidence" value="ECO:0007669"/>
    <property type="project" value="TreeGrafter"/>
</dbReference>
<dbReference type="SUPFAM" id="SSF69572">
    <property type="entry name" value="Activating enzymes of the ubiquitin-like proteins"/>
    <property type="match status" value="1"/>
</dbReference>
<dbReference type="EMBL" id="JANHEB010000061">
    <property type="protein sequence ID" value="MCQ6288167.1"/>
    <property type="molecule type" value="Genomic_DNA"/>
</dbReference>
<gene>
    <name evidence="2" type="ORF">NPM19_26405</name>
</gene>
<dbReference type="Gene3D" id="3.40.50.720">
    <property type="entry name" value="NAD(P)-binding Rossmann-like Domain"/>
    <property type="match status" value="1"/>
</dbReference>
<keyword evidence="2" id="KW-0808">Transferase</keyword>
<dbReference type="PANTHER" id="PTHR43267">
    <property type="entry name" value="TRNA THREONYLCARBAMOYLADENOSINE DEHYDRATASE"/>
    <property type="match status" value="1"/>
</dbReference>
<accession>A0AAW5L4M3</accession>
<dbReference type="InterPro" id="IPR045886">
    <property type="entry name" value="ThiF/MoeB/HesA"/>
</dbReference>
<reference evidence="2" key="1">
    <citation type="submission" date="2022-07" db="EMBL/GenBank/DDBJ databases">
        <title>Identification and characterization of Bacillus thuringiensis and other Bacillus cereus group isolates from spinach by whole genome sequencing.</title>
        <authorList>
            <person name="Zao X."/>
            <person name="Zervas A."/>
            <person name="Hendriks M."/>
            <person name="Rajkovic A."/>
            <person name="Van Overbeek L."/>
            <person name="Hendriksen N.B."/>
            <person name="Uyttendaele M."/>
        </authorList>
    </citation>
    <scope>NUCLEOTIDE SEQUENCE</scope>
    <source>
        <strain evidence="2">781001F-1</strain>
    </source>
</reference>
<dbReference type="AlphaFoldDB" id="A0AAW5L4M3"/>
<keyword evidence="2" id="KW-0548">Nucleotidyltransferase</keyword>
<dbReference type="GO" id="GO:0016779">
    <property type="term" value="F:nucleotidyltransferase activity"/>
    <property type="evidence" value="ECO:0007669"/>
    <property type="project" value="UniProtKB-KW"/>
</dbReference>